<dbReference type="EMBL" id="VIXA01000002">
    <property type="protein sequence ID" value="TWG23088.1"/>
    <property type="molecule type" value="Genomic_DNA"/>
</dbReference>
<accession>A0A561WGZ7</accession>
<comment type="caution">
    <text evidence="1">The sequence shown here is derived from an EMBL/GenBank/DDBJ whole genome shotgun (WGS) entry which is preliminary data.</text>
</comment>
<evidence type="ECO:0000313" key="2">
    <source>
        <dbReference type="Proteomes" id="UP000319927"/>
    </source>
</evidence>
<sequence>MPVRSAGTGRYLRWGKFRRVIPNQWSRMLMVCAGAVLTIALTACSVFDRGPDSTPDKAAAATASPGAGAANRVSLVQKLGQDGPLRSLNVEPDGHWECDDCAGDGVTSTGSLDPEQVKRLHDLLADPRLRQETDEARRYRVSCIDALTSSLLTSAGLITSQDCPGEDRPPVANEILLLLTQATPAEPTA</sequence>
<proteinExistence type="predicted"/>
<name>A0A561WGZ7_9ACTN</name>
<evidence type="ECO:0000313" key="1">
    <source>
        <dbReference type="EMBL" id="TWG23088.1"/>
    </source>
</evidence>
<reference evidence="1 2" key="1">
    <citation type="submission" date="2019-06" db="EMBL/GenBank/DDBJ databases">
        <title>Sequencing the genomes of 1000 actinobacteria strains.</title>
        <authorList>
            <person name="Klenk H.-P."/>
        </authorList>
    </citation>
    <scope>NUCLEOTIDE SEQUENCE [LARGE SCALE GENOMIC DNA]</scope>
    <source>
        <strain evidence="1 2">DSM 102131</strain>
    </source>
</reference>
<dbReference type="AlphaFoldDB" id="A0A561WGZ7"/>
<gene>
    <name evidence="1" type="ORF">FHX75_121634</name>
</gene>
<dbReference type="Proteomes" id="UP000319927">
    <property type="component" value="Unassembled WGS sequence"/>
</dbReference>
<keyword evidence="2" id="KW-1185">Reference proteome</keyword>
<organism evidence="1 2">
    <name type="scientific">Micromonospora palomenae</name>
    <dbReference type="NCBI Taxonomy" id="1461247"/>
    <lineage>
        <taxon>Bacteria</taxon>
        <taxon>Bacillati</taxon>
        <taxon>Actinomycetota</taxon>
        <taxon>Actinomycetes</taxon>
        <taxon>Micromonosporales</taxon>
        <taxon>Micromonosporaceae</taxon>
        <taxon>Micromonospora</taxon>
    </lineage>
</organism>
<protein>
    <submittedName>
        <fullName evidence="1">Uncharacterized protein</fullName>
    </submittedName>
</protein>